<feature type="compositionally biased region" description="Basic and acidic residues" evidence="1">
    <location>
        <begin position="55"/>
        <end position="68"/>
    </location>
</feature>
<dbReference type="AlphaFoldDB" id="A0A6H0XLB6"/>
<keyword evidence="3" id="KW-1185">Reference proteome</keyword>
<sequence length="327" mass="37364">MSEATPTRYVWRRSVRVTKCMPCHAKQLLHVHRGLRRAPSTWRSPQPCFSSSSRRQRDLKTDAEEDEPQKLVDELKAQYEQQQQYLQAQGDNSLLSMVRITNEQIRLQDALDQKLKSMPLADWEAAGLDTHRIALKHSDAEVAMRDLRSVTKEAREHMLDMFHDDYPLLDPYPFKKYQDKWSQRTRVEQEQELRRLNGVIAADSSRLDVLQEAVRALIVRQYGQAFVDEADAKKSSVYSLDPDEDVFDLNEASINDEEAASSERPGSDSKVRFPFPRSASNADVMEPSSDAAPFQISAKSTDVQAEKSVPVRAKSLKEQMAILRSKA</sequence>
<accession>A0A6H0XLB6</accession>
<protein>
    <submittedName>
        <fullName evidence="2">Uncharacterized protein</fullName>
    </submittedName>
</protein>
<evidence type="ECO:0000313" key="2">
    <source>
        <dbReference type="EMBL" id="QIW95541.1"/>
    </source>
</evidence>
<feature type="region of interest" description="Disordered" evidence="1">
    <location>
        <begin position="256"/>
        <end position="303"/>
    </location>
</feature>
<evidence type="ECO:0000313" key="3">
    <source>
        <dbReference type="Proteomes" id="UP000503462"/>
    </source>
</evidence>
<organism evidence="2 3">
    <name type="scientific">Peltaster fructicola</name>
    <dbReference type="NCBI Taxonomy" id="286661"/>
    <lineage>
        <taxon>Eukaryota</taxon>
        <taxon>Fungi</taxon>
        <taxon>Dikarya</taxon>
        <taxon>Ascomycota</taxon>
        <taxon>Pezizomycotina</taxon>
        <taxon>Dothideomycetes</taxon>
        <taxon>Dothideomycetes incertae sedis</taxon>
        <taxon>Peltaster</taxon>
    </lineage>
</organism>
<dbReference type="EMBL" id="CP051139">
    <property type="protein sequence ID" value="QIW95541.1"/>
    <property type="molecule type" value="Genomic_DNA"/>
</dbReference>
<dbReference type="Proteomes" id="UP000503462">
    <property type="component" value="Chromosome 1"/>
</dbReference>
<evidence type="ECO:0000256" key="1">
    <source>
        <dbReference type="SAM" id="MobiDB-lite"/>
    </source>
</evidence>
<reference evidence="2 3" key="1">
    <citation type="journal article" date="2016" name="Sci. Rep.">
        <title>Peltaster fructicola genome reveals evolution from an invasive phytopathogen to an ectophytic parasite.</title>
        <authorList>
            <person name="Xu C."/>
            <person name="Chen H."/>
            <person name="Gleason M.L."/>
            <person name="Xu J.R."/>
            <person name="Liu H."/>
            <person name="Zhang R."/>
            <person name="Sun G."/>
        </authorList>
    </citation>
    <scope>NUCLEOTIDE SEQUENCE [LARGE SCALE GENOMIC DNA]</scope>
    <source>
        <strain evidence="2 3">LNHT1506</strain>
    </source>
</reference>
<feature type="region of interest" description="Disordered" evidence="1">
    <location>
        <begin position="39"/>
        <end position="68"/>
    </location>
</feature>
<name>A0A6H0XLB6_9PEZI</name>
<proteinExistence type="predicted"/>
<gene>
    <name evidence="2" type="ORF">AMS68_001059</name>
</gene>
<feature type="compositionally biased region" description="Polar residues" evidence="1">
    <location>
        <begin position="41"/>
        <end position="53"/>
    </location>
</feature>